<feature type="compositionally biased region" description="Polar residues" evidence="1">
    <location>
        <begin position="396"/>
        <end position="411"/>
    </location>
</feature>
<evidence type="ECO:0000313" key="2">
    <source>
        <dbReference type="EMBL" id="CAL1716935.1"/>
    </source>
</evidence>
<evidence type="ECO:0000313" key="3">
    <source>
        <dbReference type="Proteomes" id="UP001497453"/>
    </source>
</evidence>
<dbReference type="SUPFAM" id="SSF53756">
    <property type="entry name" value="UDP-Glycosyltransferase/glycogen phosphorylase"/>
    <property type="match status" value="2"/>
</dbReference>
<dbReference type="Proteomes" id="UP001497453">
    <property type="component" value="Chromosome 9"/>
</dbReference>
<protein>
    <recommendedName>
        <fullName evidence="4">Glycosyltransferase</fullName>
    </recommendedName>
</protein>
<feature type="region of interest" description="Disordered" evidence="1">
    <location>
        <begin position="324"/>
        <end position="430"/>
    </location>
</feature>
<dbReference type="EMBL" id="OZ037952">
    <property type="protein sequence ID" value="CAL1716935.1"/>
    <property type="molecule type" value="Genomic_DNA"/>
</dbReference>
<name>A0ABP1EAL2_9APHY</name>
<accession>A0ABP1EAL2</accession>
<reference evidence="3" key="1">
    <citation type="submission" date="2024-04" db="EMBL/GenBank/DDBJ databases">
        <authorList>
            <person name="Shaw F."/>
            <person name="Minotto A."/>
        </authorList>
    </citation>
    <scope>NUCLEOTIDE SEQUENCE [LARGE SCALE GENOMIC DNA]</scope>
</reference>
<evidence type="ECO:0008006" key="4">
    <source>
        <dbReference type="Google" id="ProtNLM"/>
    </source>
</evidence>
<gene>
    <name evidence="2" type="ORF">GFSPODELE1_LOCUS10970</name>
</gene>
<keyword evidence="3" id="KW-1185">Reference proteome</keyword>
<feature type="compositionally biased region" description="Polar residues" evidence="1">
    <location>
        <begin position="333"/>
        <end position="348"/>
    </location>
</feature>
<dbReference type="PANTHER" id="PTHR38134">
    <property type="entry name" value="SLR1395 PROTEIN"/>
    <property type="match status" value="1"/>
</dbReference>
<proteinExistence type="predicted"/>
<dbReference type="InterPro" id="IPR053205">
    <property type="entry name" value="GHMP_kinase_L-arabinokinase"/>
</dbReference>
<dbReference type="Gene3D" id="3.40.50.2000">
    <property type="entry name" value="Glycogen Phosphorylase B"/>
    <property type="match status" value="2"/>
</dbReference>
<evidence type="ECO:0000256" key="1">
    <source>
        <dbReference type="SAM" id="MobiDB-lite"/>
    </source>
</evidence>
<feature type="compositionally biased region" description="Low complexity" evidence="1">
    <location>
        <begin position="417"/>
        <end position="430"/>
    </location>
</feature>
<dbReference type="PANTHER" id="PTHR38134:SF2">
    <property type="entry name" value="GALACTOKINASE"/>
    <property type="match status" value="1"/>
</dbReference>
<sequence>MASKARPLRFVYYCSGHGYGHATRVSAFASHLLKLEPQPVVHIVSSAPRHVFADSIALGAYYRNANIDPVIVQPLAYRVDRQQSVEVLRAFLEDKDEKILDEEQWLRAINADCVLSDAAFLGCAAANAAGIPSVLITNFSFDSVYSYLSTSFVDQDDSTQQASVDLLQTASVKQQILNPDTPITLREIEPLVEQILEGYRCADLLLRLPGAIPIPSFPVKPALPSPQWVDLRVRKFHPKVIEHLTKHPSTYQLLPPVPFPSQSMTKTLPRNVIAAPLIVRSPDPAVYTSKGRSRLLDSIGVPSHLHDPSQTKVLLVSFGGQIFHKPHSRSHSRTPSAAGTPHSNSVANKENVKHSLPPIDTSNSLPSRPDGSHVDALCNALRSTVLASQPPPTSPRMRQNNFTPSRNSSLRRGQLRIPGAPTAAIPASPTISYTSLPSVPTFTATPPTPRPRADNPFSDLSIADTEEDIPQLFPDDSWIAIVCGVPKDWGKEDGEELPGNFFVAPKDVYMPDLTAVADVLLGKLGYGTVSECVDSCTPFVFVPRPLFIEEFGLRMLLEQEGVGVELSRTSYESGEWARAVEEAWMKGKDVKVSKREVGETGKRKAEGLEMANTLVEWVQEWHGAVQVN</sequence>
<organism evidence="2 3">
    <name type="scientific">Somion occarium</name>
    <dbReference type="NCBI Taxonomy" id="3059160"/>
    <lineage>
        <taxon>Eukaryota</taxon>
        <taxon>Fungi</taxon>
        <taxon>Dikarya</taxon>
        <taxon>Basidiomycota</taxon>
        <taxon>Agaricomycotina</taxon>
        <taxon>Agaricomycetes</taxon>
        <taxon>Polyporales</taxon>
        <taxon>Cerrenaceae</taxon>
        <taxon>Somion</taxon>
    </lineage>
</organism>